<feature type="domain" description="Aromatic amino acid beta-eliminating lyase/threonine aldolase" evidence="4">
    <location>
        <begin position="3"/>
        <end position="286"/>
    </location>
</feature>
<reference evidence="6" key="1">
    <citation type="journal article" date="2019" name="Int. J. Syst. Evol. Microbiol.">
        <title>The Global Catalogue of Microorganisms (GCM) 10K type strain sequencing project: providing services to taxonomists for standard genome sequencing and annotation.</title>
        <authorList>
            <consortium name="The Broad Institute Genomics Platform"/>
            <consortium name="The Broad Institute Genome Sequencing Center for Infectious Disease"/>
            <person name="Wu L."/>
            <person name="Ma J."/>
        </authorList>
    </citation>
    <scope>NUCLEOTIDE SEQUENCE [LARGE SCALE GENOMIC DNA]</scope>
    <source>
        <strain evidence="6">JCM 17986</strain>
    </source>
</reference>
<accession>A0ABP9H3M8</accession>
<dbReference type="Gene3D" id="3.90.1150.10">
    <property type="entry name" value="Aspartate Aminotransferase, domain 1"/>
    <property type="match status" value="1"/>
</dbReference>
<dbReference type="Gene3D" id="3.40.640.10">
    <property type="entry name" value="Type I PLP-dependent aspartate aminotransferase-like (Major domain)"/>
    <property type="match status" value="1"/>
</dbReference>
<proteinExistence type="inferred from homology"/>
<keyword evidence="3" id="KW-0663">Pyridoxal phosphate</keyword>
<comment type="similarity">
    <text evidence="2">Belongs to the threonine aldolase family.</text>
</comment>
<evidence type="ECO:0000256" key="3">
    <source>
        <dbReference type="ARBA" id="ARBA00022898"/>
    </source>
</evidence>
<dbReference type="InterPro" id="IPR015424">
    <property type="entry name" value="PyrdxlP-dep_Trfase"/>
</dbReference>
<dbReference type="Pfam" id="PF01212">
    <property type="entry name" value="Beta_elim_lyase"/>
    <property type="match status" value="1"/>
</dbReference>
<dbReference type="SUPFAM" id="SSF53383">
    <property type="entry name" value="PLP-dependent transferases"/>
    <property type="match status" value="1"/>
</dbReference>
<evidence type="ECO:0000256" key="1">
    <source>
        <dbReference type="ARBA" id="ARBA00001933"/>
    </source>
</evidence>
<evidence type="ECO:0000313" key="5">
    <source>
        <dbReference type="EMBL" id="GAA4954613.1"/>
    </source>
</evidence>
<dbReference type="InterPro" id="IPR001597">
    <property type="entry name" value="ArAA_b-elim_lyase/Thr_aldolase"/>
</dbReference>
<evidence type="ECO:0000313" key="6">
    <source>
        <dbReference type="Proteomes" id="UP001500466"/>
    </source>
</evidence>
<evidence type="ECO:0000256" key="2">
    <source>
        <dbReference type="ARBA" id="ARBA00006966"/>
    </source>
</evidence>
<evidence type="ECO:0000259" key="4">
    <source>
        <dbReference type="Pfam" id="PF01212"/>
    </source>
</evidence>
<dbReference type="Proteomes" id="UP001500466">
    <property type="component" value="Unassembled WGS sequence"/>
</dbReference>
<sequence>MIDLRSDTVTRPAPAMRAAMADAEVGDDVYGEDPTVRALENRVAALFGGRHAGLFTPTGVMANQIAVRLSVAPGEELVLDADAHIVAHEDGAAAWHGGIQTRTALSPRGLLEPADVGRLLRPGDAHTVGTRAVAVEQTHNRGGGSVYPIEQLRAIRELTADAGVALHCDGARIWHAHVATGTPLPAYGELFDTLAVCLSKGLGAPAGSVVLLPADRMAEARRMRHRMGGAMRQAGILAAGGLYALDHHIARLADDHVHARLIADALGDAGLDVVAPETNLVLVRLSEPRPDAATVAERCRAAGVLVSVFGPRLIRIVTHLDVDASAAAKAAEAVVEAAA</sequence>
<dbReference type="InterPro" id="IPR015421">
    <property type="entry name" value="PyrdxlP-dep_Trfase_major"/>
</dbReference>
<comment type="caution">
    <text evidence="5">The sequence shown here is derived from an EMBL/GenBank/DDBJ whole genome shotgun (WGS) entry which is preliminary data.</text>
</comment>
<gene>
    <name evidence="5" type="ORF">GCM10023205_15470</name>
</gene>
<dbReference type="PANTHER" id="PTHR48097:SF9">
    <property type="entry name" value="L-THREONINE ALDOLASE"/>
    <property type="match status" value="1"/>
</dbReference>
<dbReference type="NCBIfam" id="NF041359">
    <property type="entry name" value="GntG_guanitoxin"/>
    <property type="match status" value="1"/>
</dbReference>
<comment type="cofactor">
    <cofactor evidence="1">
        <name>pyridoxal 5'-phosphate</name>
        <dbReference type="ChEBI" id="CHEBI:597326"/>
    </cofactor>
</comment>
<name>A0ABP9H3M8_9ACTN</name>
<dbReference type="PANTHER" id="PTHR48097">
    <property type="entry name" value="L-THREONINE ALDOLASE-RELATED"/>
    <property type="match status" value="1"/>
</dbReference>
<dbReference type="EMBL" id="BAABHS010000004">
    <property type="protein sequence ID" value="GAA4954613.1"/>
    <property type="molecule type" value="Genomic_DNA"/>
</dbReference>
<dbReference type="InterPro" id="IPR015422">
    <property type="entry name" value="PyrdxlP-dep_Trfase_small"/>
</dbReference>
<dbReference type="RefSeq" id="WP_345674545.1">
    <property type="nucleotide sequence ID" value="NZ_BAABHS010000004.1"/>
</dbReference>
<protein>
    <submittedName>
        <fullName evidence="5">GntG family PLP-dependent aldolase</fullName>
    </submittedName>
</protein>
<keyword evidence="6" id="KW-1185">Reference proteome</keyword>
<dbReference type="PIRSF" id="PIRSF017617">
    <property type="entry name" value="Thr_aldolase"/>
    <property type="match status" value="1"/>
</dbReference>
<organism evidence="5 6">
    <name type="scientific">Yinghuangia aomiensis</name>
    <dbReference type="NCBI Taxonomy" id="676205"/>
    <lineage>
        <taxon>Bacteria</taxon>
        <taxon>Bacillati</taxon>
        <taxon>Actinomycetota</taxon>
        <taxon>Actinomycetes</taxon>
        <taxon>Kitasatosporales</taxon>
        <taxon>Streptomycetaceae</taxon>
        <taxon>Yinghuangia</taxon>
    </lineage>
</organism>
<dbReference type="InterPro" id="IPR023603">
    <property type="entry name" value="Low_specificity_L-TA-like"/>
</dbReference>